<feature type="compositionally biased region" description="Polar residues" evidence="2">
    <location>
        <begin position="1192"/>
        <end position="1210"/>
    </location>
</feature>
<feature type="compositionally biased region" description="Low complexity" evidence="2">
    <location>
        <begin position="1115"/>
        <end position="1130"/>
    </location>
</feature>
<dbReference type="GO" id="GO:0006888">
    <property type="term" value="P:endoplasmic reticulum to Golgi vesicle-mediated transport"/>
    <property type="evidence" value="ECO:0007669"/>
    <property type="project" value="TreeGrafter"/>
</dbReference>
<evidence type="ECO:0000313" key="4">
    <source>
        <dbReference type="EMBL" id="PWN25749.1"/>
    </source>
</evidence>
<dbReference type="Pfam" id="PF22766">
    <property type="entry name" value="ZW10_C2"/>
    <property type="match status" value="1"/>
</dbReference>
<reference evidence="4 5" key="1">
    <citation type="journal article" date="2018" name="Mol. Biol. Evol.">
        <title>Broad Genomic Sampling Reveals a Smut Pathogenic Ancestry of the Fungal Clade Ustilaginomycotina.</title>
        <authorList>
            <person name="Kijpornyongpan T."/>
            <person name="Mondo S.J."/>
            <person name="Barry K."/>
            <person name="Sandor L."/>
            <person name="Lee J."/>
            <person name="Lipzen A."/>
            <person name="Pangilinan J."/>
            <person name="LaButti K."/>
            <person name="Hainaut M."/>
            <person name="Henrissat B."/>
            <person name="Grigoriev I.V."/>
            <person name="Spatafora J.W."/>
            <person name="Aime M.C."/>
        </authorList>
    </citation>
    <scope>NUCLEOTIDE SEQUENCE [LARGE SCALE GENOMIC DNA]</scope>
    <source>
        <strain evidence="4 5">MCA 5214</strain>
    </source>
</reference>
<organism evidence="4 5">
    <name type="scientific">Jaminaea rosea</name>
    <dbReference type="NCBI Taxonomy" id="1569628"/>
    <lineage>
        <taxon>Eukaryota</taxon>
        <taxon>Fungi</taxon>
        <taxon>Dikarya</taxon>
        <taxon>Basidiomycota</taxon>
        <taxon>Ustilaginomycotina</taxon>
        <taxon>Exobasidiomycetes</taxon>
        <taxon>Microstromatales</taxon>
        <taxon>Microstromatales incertae sedis</taxon>
        <taxon>Jaminaea</taxon>
    </lineage>
</organism>
<dbReference type="InterPro" id="IPR046362">
    <property type="entry name" value="Zw10/DSL1_C_sf"/>
</dbReference>
<feature type="region of interest" description="Disordered" evidence="2">
    <location>
        <begin position="1363"/>
        <end position="1418"/>
    </location>
</feature>
<dbReference type="Gene3D" id="1.10.357.150">
    <property type="match status" value="1"/>
</dbReference>
<feature type="compositionally biased region" description="Polar residues" evidence="2">
    <location>
        <begin position="1151"/>
        <end position="1164"/>
    </location>
</feature>
<dbReference type="PANTHER" id="PTHR12205">
    <property type="entry name" value="CENTROMERE/KINETOCHORE PROTEIN ZW10"/>
    <property type="match status" value="1"/>
</dbReference>
<feature type="region of interest" description="Disordered" evidence="2">
    <location>
        <begin position="859"/>
        <end position="1341"/>
    </location>
</feature>
<feature type="domain" description="ZW10 C-terminal helical" evidence="3">
    <location>
        <begin position="1684"/>
        <end position="1865"/>
    </location>
</feature>
<feature type="region of interest" description="Disordered" evidence="2">
    <location>
        <begin position="811"/>
        <end position="841"/>
    </location>
</feature>
<dbReference type="GO" id="GO:0007094">
    <property type="term" value="P:mitotic spindle assembly checkpoint signaling"/>
    <property type="evidence" value="ECO:0007669"/>
    <property type="project" value="TreeGrafter"/>
</dbReference>
<feature type="compositionally biased region" description="Low complexity" evidence="2">
    <location>
        <begin position="556"/>
        <end position="578"/>
    </location>
</feature>
<feature type="coiled-coil region" evidence="1">
    <location>
        <begin position="88"/>
        <end position="172"/>
    </location>
</feature>
<evidence type="ECO:0000256" key="1">
    <source>
        <dbReference type="SAM" id="Coils"/>
    </source>
</evidence>
<dbReference type="STRING" id="1569628.A0A316UKI5"/>
<feature type="compositionally biased region" description="Low complexity" evidence="2">
    <location>
        <begin position="1375"/>
        <end position="1386"/>
    </location>
</feature>
<feature type="compositionally biased region" description="Low complexity" evidence="2">
    <location>
        <begin position="1"/>
        <end position="15"/>
    </location>
</feature>
<feature type="region of interest" description="Disordered" evidence="2">
    <location>
        <begin position="745"/>
        <end position="779"/>
    </location>
</feature>
<feature type="region of interest" description="Disordered" evidence="2">
    <location>
        <begin position="1438"/>
        <end position="1464"/>
    </location>
</feature>
<dbReference type="Proteomes" id="UP000245884">
    <property type="component" value="Unassembled WGS sequence"/>
</dbReference>
<dbReference type="OrthoDB" id="534815at2759"/>
<keyword evidence="1" id="KW-0175">Coiled coil</keyword>
<dbReference type="GO" id="GO:0005737">
    <property type="term" value="C:cytoplasm"/>
    <property type="evidence" value="ECO:0007669"/>
    <property type="project" value="GOC"/>
</dbReference>
<dbReference type="GeneID" id="37031547"/>
<evidence type="ECO:0000313" key="5">
    <source>
        <dbReference type="Proteomes" id="UP000245884"/>
    </source>
</evidence>
<feature type="compositionally biased region" description="Polar residues" evidence="2">
    <location>
        <begin position="811"/>
        <end position="826"/>
    </location>
</feature>
<evidence type="ECO:0000259" key="3">
    <source>
        <dbReference type="Pfam" id="PF22766"/>
    </source>
</evidence>
<proteinExistence type="predicted"/>
<feature type="region of interest" description="Disordered" evidence="2">
    <location>
        <begin position="508"/>
        <end position="700"/>
    </location>
</feature>
<keyword evidence="5" id="KW-1185">Reference proteome</keyword>
<name>A0A316UKI5_9BASI</name>
<feature type="compositionally biased region" description="Low complexity" evidence="2">
    <location>
        <begin position="1399"/>
        <end position="1418"/>
    </location>
</feature>
<dbReference type="RefSeq" id="XP_025360361.1">
    <property type="nucleotide sequence ID" value="XM_025509724.1"/>
</dbReference>
<dbReference type="GO" id="GO:1990423">
    <property type="term" value="C:RZZ complex"/>
    <property type="evidence" value="ECO:0007669"/>
    <property type="project" value="TreeGrafter"/>
</dbReference>
<dbReference type="EMBL" id="KZ819674">
    <property type="protein sequence ID" value="PWN25749.1"/>
    <property type="molecule type" value="Genomic_DNA"/>
</dbReference>
<feature type="compositionally biased region" description="Polar residues" evidence="2">
    <location>
        <begin position="1298"/>
        <end position="1310"/>
    </location>
</feature>
<evidence type="ECO:0000256" key="2">
    <source>
        <dbReference type="SAM" id="MobiDB-lite"/>
    </source>
</evidence>
<dbReference type="PANTHER" id="PTHR12205:SF0">
    <property type="entry name" value="CENTROMERE_KINETOCHORE PROTEIN ZW10 HOMOLOG"/>
    <property type="match status" value="1"/>
</dbReference>
<sequence length="1869" mass="196526">MEASAATKAPTKTATRPPPPTAPKIPGDVAPPSHNPLPSLADFLIQINAGSSSSTTLPLEAQHSLIATQRANVRSSLTKQLSSQETQMRNVASKAAENRKSLRKLENEVDNVESAGRARAWSAGLIDALQEFRDAKQEKQQHERLIEVLEVMQRALLAIEALEETIAQGRLEDVAYKGANDAAEAACEPLTHGWLSADQSVRAFWDLQRRLRQCREKADQMLDEGWERSVQVIPSEAAASWTLIVMKELKFSSTAAQALRSASLLQALERKGKLKDRVPTLAAQLAERLIQSCLNESCTVRKLQGAGDSDHISLVFAPLGSSTPAAGLEALQLALLFIGSEILSDLPTKARQSDFARALLPRLVQPILTNLRATLPSRYDPVETISARLEQSRSLALSLCSSLASSGLLLTPDGAGPSDHSPEDNHLGQPSRIMAFAQDVGRQYVSKVANEARDEARRICTTLSLKDEKGWQAEEIEIASEEAQPLAQQMTGMGNERLVDEDHEIRGTLTTQKDTNGVGVGGGDEWQWGDDDGRDDPETYRHPAKAGIAPSVLNRSASSASQRSTASSGPEIRTAAPAARKRAGGRSALGGVRVVKPQDQMGSGPLPEGDQDDAWGFGDEDDAPEAAAPIAAQQARTVSSSLPPPPPPLGDEEDAWFAEEEPAASPPPPRAAERRSTLSSTSAAPSTSPVIAYTSRAPLQEAELDDEDAWFADEASRPMLIDHSQMPIPDSSLPVNTAPQPVAVVPAQSDTGNEDAWSTEGPPGTNDGTRLALPLPNISDPIDVDEDAWGLSEEEKAKRASMMLLGNHPTLQSLYEPSATAQTNTGAAGESSKVEEDDFDEDAWGLSLEEKVAKRASRLLPVAGTANVPAGNEAFEAESAPPTSTLIHPVEPSQARVEEPALQDGARAQEEAPLTEKNLETAAAEESHDEEAQVSAPPAASARPAPLGVSRPPSVVSSVSAIAPGSSRSDSARSTIAGVPTVREPEEGESALESAILADDVSVAGSDNSRRQPFPIESALPESLPTSEGAESDTSLPATPKTEGRATLSSGSSLCMPPSSDVGAIEESTTAEPFPVESAQSVSTASQAAPPIALTDLDDRRGGATAPLPSHLIDTAATPPTTSGPPSIASLPPTPSRERADPGFTLEFEDSSASRPRTPTLANYSSTSSEVDDDESAAAIPFPIRSAVPYNLQPNRQGSLSSWTESSSAPRTGPPSVVSDLGAASDMALPPSPGLQRADEDDGASGWGFDDGDEHEGELGFSSQSAEKQQAEDEGDQFASRGRAGTALPPRPPASLLQAVNNSSEAQSDAGQEYGDPWASLSDSAPMPAAGTAPVVPMGDSHPLTKEALQVLATERVAKLETQVNDIAEQEAPSTTAQAPAQPADDVSGWAWDEEADGTAPAATPSSAASAASPPAAVQSQSAVIGRVSNASPLLGARQSSAIRPAPPPATASELARATSRGSTQAGAAAGAGALAAGVAGAVATTQLPDPQPQHAVPQPAAAAKEAQTFEAPKGPHQETCRISLRSRQLVNLAHSLIDQAVALRSAHSNGVAVEIQPASLLDPALADIFDLHLALFTPETAAALQQVPALSMQFVNDCRFLSRQMIALESRVNKELPDVVADSSGALSKRITTAAQRTSLLATRYLTAHLSGHASHLANLIATGCDSFLSVYNDERFVSCSRTLSQALATVTSLDRSWRGTLGDSQRWTAVGALWEGAVVKKVYADVLALDDVGEKEGERLAELIRSIGDDKVAGWFTKTSRDASHQVQGVDEEEEEQKAAGHRLATYVPSHLKLTGYLPEMLIGSLADVEYLLFEGGALASPDLEATAGGGGSPWYVSREEAKGLIRATFADSRRRTDLLMRVARGV</sequence>
<feature type="region of interest" description="Disordered" evidence="2">
    <location>
        <begin position="1"/>
        <end position="37"/>
    </location>
</feature>
<accession>A0A316UKI5</accession>
<gene>
    <name evidence="4" type="ORF">BDZ90DRAFT_61571</name>
</gene>
<dbReference type="InterPro" id="IPR055148">
    <property type="entry name" value="ZW10_C_2"/>
</dbReference>
<feature type="compositionally biased region" description="Low complexity" evidence="2">
    <location>
        <begin position="935"/>
        <end position="969"/>
    </location>
</feature>
<feature type="compositionally biased region" description="Low complexity" evidence="2">
    <location>
        <begin position="1078"/>
        <end position="1089"/>
    </location>
</feature>
<feature type="compositionally biased region" description="Low complexity" evidence="2">
    <location>
        <begin position="1048"/>
        <end position="1060"/>
    </location>
</feature>
<feature type="compositionally biased region" description="Acidic residues" evidence="2">
    <location>
        <begin position="609"/>
        <end position="624"/>
    </location>
</feature>
<protein>
    <recommendedName>
        <fullName evidence="3">ZW10 C-terminal helical domain-containing protein</fullName>
    </recommendedName>
</protein>
<feature type="compositionally biased region" description="Low complexity" evidence="2">
    <location>
        <begin position="625"/>
        <end position="641"/>
    </location>
</feature>
<feature type="compositionally biased region" description="Low complexity" evidence="2">
    <location>
        <begin position="677"/>
        <end position="688"/>
    </location>
</feature>
<feature type="compositionally biased region" description="Acidic residues" evidence="2">
    <location>
        <begin position="650"/>
        <end position="662"/>
    </location>
</feature>